<dbReference type="GO" id="GO:0015833">
    <property type="term" value="P:peptide transport"/>
    <property type="evidence" value="ECO:0007669"/>
    <property type="project" value="TreeGrafter"/>
</dbReference>
<dbReference type="InterPro" id="IPR030678">
    <property type="entry name" value="Peptide/Ni-bd"/>
</dbReference>
<dbReference type="AlphaFoldDB" id="A0A1B9N8G3"/>
<dbReference type="Gene3D" id="3.40.190.10">
    <property type="entry name" value="Periplasmic binding protein-like II"/>
    <property type="match status" value="1"/>
</dbReference>
<dbReference type="CDD" id="cd00995">
    <property type="entry name" value="PBP2_NikA_DppA_OppA_like"/>
    <property type="match status" value="1"/>
</dbReference>
<dbReference type="Proteomes" id="UP000093355">
    <property type="component" value="Unassembled WGS sequence"/>
</dbReference>
<feature type="domain" description="Solute-binding protein family 5" evidence="2">
    <location>
        <begin position="84"/>
        <end position="449"/>
    </location>
</feature>
<dbReference type="PIRSF" id="PIRSF002741">
    <property type="entry name" value="MppA"/>
    <property type="match status" value="1"/>
</dbReference>
<dbReference type="SUPFAM" id="SSF53850">
    <property type="entry name" value="Periplasmic binding protein-like II"/>
    <property type="match status" value="1"/>
</dbReference>
<protein>
    <submittedName>
        <fullName evidence="3">4-phytase</fullName>
    </submittedName>
</protein>
<feature type="chain" id="PRO_5038858838" evidence="1">
    <location>
        <begin position="21"/>
        <end position="529"/>
    </location>
</feature>
<gene>
    <name evidence="3" type="ORF">A7J15_09915</name>
</gene>
<evidence type="ECO:0000313" key="4">
    <source>
        <dbReference type="Proteomes" id="UP000093355"/>
    </source>
</evidence>
<keyword evidence="1" id="KW-0732">Signal</keyword>
<dbReference type="PANTHER" id="PTHR30290">
    <property type="entry name" value="PERIPLASMIC BINDING COMPONENT OF ABC TRANSPORTER"/>
    <property type="match status" value="1"/>
</dbReference>
<accession>A0A1B9N8G3</accession>
<dbReference type="GO" id="GO:0042597">
    <property type="term" value="C:periplasmic space"/>
    <property type="evidence" value="ECO:0007669"/>
    <property type="project" value="UniProtKB-ARBA"/>
</dbReference>
<evidence type="ECO:0000256" key="1">
    <source>
        <dbReference type="SAM" id="SignalP"/>
    </source>
</evidence>
<keyword evidence="4" id="KW-1185">Reference proteome</keyword>
<comment type="caution">
    <text evidence="3">The sequence shown here is derived from an EMBL/GenBank/DDBJ whole genome shotgun (WGS) entry which is preliminary data.</text>
</comment>
<organism evidence="3 4">
    <name type="scientific">Microbacterium sediminis</name>
    <dbReference type="NCBI Taxonomy" id="904291"/>
    <lineage>
        <taxon>Bacteria</taxon>
        <taxon>Bacillati</taxon>
        <taxon>Actinomycetota</taxon>
        <taxon>Actinomycetes</taxon>
        <taxon>Micrococcales</taxon>
        <taxon>Microbacteriaceae</taxon>
        <taxon>Microbacterium</taxon>
    </lineage>
</organism>
<dbReference type="PROSITE" id="PS51257">
    <property type="entry name" value="PROKAR_LIPOPROTEIN"/>
    <property type="match status" value="1"/>
</dbReference>
<evidence type="ECO:0000259" key="2">
    <source>
        <dbReference type="Pfam" id="PF00496"/>
    </source>
</evidence>
<dbReference type="InterPro" id="IPR039424">
    <property type="entry name" value="SBP_5"/>
</dbReference>
<dbReference type="Gene3D" id="3.10.105.10">
    <property type="entry name" value="Dipeptide-binding Protein, Domain 3"/>
    <property type="match status" value="1"/>
</dbReference>
<dbReference type="Pfam" id="PF00496">
    <property type="entry name" value="SBP_bac_5"/>
    <property type="match status" value="1"/>
</dbReference>
<dbReference type="EMBL" id="LXMD01000028">
    <property type="protein sequence ID" value="OCG72891.1"/>
    <property type="molecule type" value="Genomic_DNA"/>
</dbReference>
<reference evidence="3 4" key="1">
    <citation type="submission" date="2016-05" db="EMBL/GenBank/DDBJ databases">
        <authorList>
            <person name="Lavstsen T."/>
            <person name="Jespersen J.S."/>
        </authorList>
    </citation>
    <scope>NUCLEOTIDE SEQUENCE [LARGE SCALE GENOMIC DNA]</scope>
    <source>
        <strain evidence="3 4">YLB-01</strain>
    </source>
</reference>
<dbReference type="InterPro" id="IPR000914">
    <property type="entry name" value="SBP_5_dom"/>
</dbReference>
<feature type="signal peptide" evidence="1">
    <location>
        <begin position="1"/>
        <end position="20"/>
    </location>
</feature>
<dbReference type="GO" id="GO:0043190">
    <property type="term" value="C:ATP-binding cassette (ABC) transporter complex"/>
    <property type="evidence" value="ECO:0007669"/>
    <property type="project" value="InterPro"/>
</dbReference>
<dbReference type="STRING" id="904291.A7J15_09915"/>
<proteinExistence type="predicted"/>
<evidence type="ECO:0000313" key="3">
    <source>
        <dbReference type="EMBL" id="OCG72891.1"/>
    </source>
</evidence>
<dbReference type="GO" id="GO:1904680">
    <property type="term" value="F:peptide transmembrane transporter activity"/>
    <property type="evidence" value="ECO:0007669"/>
    <property type="project" value="TreeGrafter"/>
</dbReference>
<dbReference type="PANTHER" id="PTHR30290:SF83">
    <property type="entry name" value="ABC TRANSPORTER SUBSTRATE-BINDING PROTEIN"/>
    <property type="match status" value="1"/>
</dbReference>
<sequence>MRRSLLSGAALATLGITVLAGCSAGGDDTSPSGSSDGDTSVSIAVTDPGILIPGRQTIAFEFAGVVWSPLTFIHDDGTLDYVQAESVESDDQQTWTITLRDGWTFHDGTPVTAQDYVDSWNWVAYGPNAAENSGQLVGIQGFDEVNAPEPTAETMSGLKVIDDLTFEVTLKVPDSQFPIQLSQGQTATFPMPASAFDDMDAYNAHPIGNGPFEMAADYVEAETVTVTAYDDFAGEEPTVDEIDFVPYVDTATAYTDVQAGNLDIVFVPASRLAQAEADFGDHFMAFDAPGISFLGLSLWEERFSDVRVRQALSMAIDRETINEQLYAGIYTPATAWTPVVEAGTPEGLCGEFCEYDPEAAAALLEEAGGFEGPLEIVYPGGSGLDELYNAIANNLRQNLGIDAVATPTADWAEFAERRTAGDISGAFFSRWGALYPSQQATMRELYLETGGCDNCVAWYSDEVAAGLQEADANPSTDGSAYAAVQEIIQDNFPVPPLFSEAYPYVTSQRVAEMPAAAGSPILHEVVISE</sequence>
<name>A0A1B9N8G3_9MICO</name>